<evidence type="ECO:0000313" key="14">
    <source>
        <dbReference type="Proteomes" id="UP000836402"/>
    </source>
</evidence>
<dbReference type="AlphaFoldDB" id="A0A177VC51"/>
<evidence type="ECO:0000256" key="10">
    <source>
        <dbReference type="SAM" id="MobiDB-lite"/>
    </source>
</evidence>
<feature type="compositionally biased region" description="Low complexity" evidence="10">
    <location>
        <begin position="20"/>
        <end position="36"/>
    </location>
</feature>
<feature type="compositionally biased region" description="Low complexity" evidence="10">
    <location>
        <begin position="47"/>
        <end position="56"/>
    </location>
</feature>
<feature type="region of interest" description="Disordered" evidence="10">
    <location>
        <begin position="324"/>
        <end position="354"/>
    </location>
</feature>
<dbReference type="GO" id="GO:0051382">
    <property type="term" value="P:kinetochore assembly"/>
    <property type="evidence" value="ECO:0007669"/>
    <property type="project" value="TreeGrafter"/>
</dbReference>
<keyword evidence="14" id="KW-1185">Reference proteome</keyword>
<dbReference type="GO" id="GO:0051301">
    <property type="term" value="P:cell division"/>
    <property type="evidence" value="ECO:0007669"/>
    <property type="project" value="UniProtKB-KW"/>
</dbReference>
<keyword evidence="6" id="KW-0995">Kinetochore</keyword>
<keyword evidence="8" id="KW-0131">Cell cycle</keyword>
<feature type="compositionally biased region" description="Polar residues" evidence="10">
    <location>
        <begin position="325"/>
        <end position="334"/>
    </location>
</feature>
<dbReference type="Pfam" id="PF05859">
    <property type="entry name" value="Mis12"/>
    <property type="match status" value="1"/>
</dbReference>
<dbReference type="Proteomes" id="UP000836402">
    <property type="component" value="Unassembled WGS sequence"/>
</dbReference>
<evidence type="ECO:0000256" key="3">
    <source>
        <dbReference type="ARBA" id="ARBA00022454"/>
    </source>
</evidence>
<keyword evidence="4" id="KW-0132">Cell division</keyword>
<dbReference type="GO" id="GO:0000070">
    <property type="term" value="P:mitotic sister chromatid segregation"/>
    <property type="evidence" value="ECO:0007669"/>
    <property type="project" value="TreeGrafter"/>
</dbReference>
<reference evidence="12" key="1">
    <citation type="submission" date="2016-04" db="EMBL/GenBank/DDBJ databases">
        <authorList>
            <person name="Nguyen H.D."/>
            <person name="Kesanakurti P."/>
            <person name="Cullis J."/>
            <person name="Levesque C.A."/>
            <person name="Hambleton S."/>
        </authorList>
    </citation>
    <scope>NUCLEOTIDE SEQUENCE</scope>
    <source>
        <strain evidence="12">DAOMC 238032</strain>
    </source>
</reference>
<dbReference type="GO" id="GO:0000444">
    <property type="term" value="C:MIS12/MIND type complex"/>
    <property type="evidence" value="ECO:0007669"/>
    <property type="project" value="TreeGrafter"/>
</dbReference>
<protein>
    <recommendedName>
        <fullName evidence="15">Mis12 domain-containing protein</fullName>
    </recommendedName>
</protein>
<comment type="caution">
    <text evidence="12">The sequence shown here is derived from an EMBL/GenBank/DDBJ whole genome shotgun (WGS) entry which is preliminary data.</text>
</comment>
<comment type="similarity">
    <text evidence="2">Belongs to the mis12 family.</text>
</comment>
<accession>A0A177VC51</accession>
<evidence type="ECO:0000256" key="1">
    <source>
        <dbReference type="ARBA" id="ARBA00004629"/>
    </source>
</evidence>
<sequence length="370" mass="39914">MYSVYLTESPSKRQKRSDADGAQQDSADASAGPSGSKPQEPADATASSSLSESTSSRDPITPAAHIEQLITEHLGFHPRVYIDQLTQLANDHLHDLNAPIEEEVRAMLQEQGSRPDAELEAEQGVHALVTLIENALDHTFDTFELYCLRSVFRVTPAQARAITLAHHRGMDLRSVEEKRAHLERLAGKSKRGSSRSKANAETSTEQVISAEDESRTLAERAAQLRKKIAVTRAVNATIYAATAKSRRDILDVTNLQKQLPILFGGDGSRASDDDVIMSDGDAALPENPSALSSLHPQLAVKVQEATHILLDSIASLRLSDPLGTSVGSSDNKPTGVQPGAEGEDDPSAGNALPWSSREGYLKFVADKVRT</sequence>
<dbReference type="PANTHER" id="PTHR14527:SF2">
    <property type="entry name" value="PROTEIN MIS12 HOMOLOG"/>
    <property type="match status" value="1"/>
</dbReference>
<comment type="subcellular location">
    <subcellularLocation>
        <location evidence="1">Chromosome</location>
        <location evidence="1">Centromere</location>
        <location evidence="1">Kinetochore</location>
    </subcellularLocation>
</comment>
<name>A0A177VC51_9BASI</name>
<evidence type="ECO:0000313" key="12">
    <source>
        <dbReference type="EMBL" id="KAE8256792.1"/>
    </source>
</evidence>
<keyword evidence="3" id="KW-0158">Chromosome</keyword>
<evidence type="ECO:0000313" key="11">
    <source>
        <dbReference type="EMBL" id="CAD6901587.1"/>
    </source>
</evidence>
<reference evidence="11" key="3">
    <citation type="submission" date="2020-10" db="EMBL/GenBank/DDBJ databases">
        <authorList>
            <person name="Sedaghatjoo S."/>
        </authorList>
    </citation>
    <scope>NUCLEOTIDE SEQUENCE</scope>
    <source>
        <strain evidence="11">AZH3</strain>
    </source>
</reference>
<evidence type="ECO:0000256" key="2">
    <source>
        <dbReference type="ARBA" id="ARBA00008643"/>
    </source>
</evidence>
<evidence type="ECO:0008006" key="15">
    <source>
        <dbReference type="Google" id="ProtNLM"/>
    </source>
</evidence>
<feature type="region of interest" description="Disordered" evidence="10">
    <location>
        <begin position="1"/>
        <end position="59"/>
    </location>
</feature>
<evidence type="ECO:0000256" key="8">
    <source>
        <dbReference type="ARBA" id="ARBA00023306"/>
    </source>
</evidence>
<organism evidence="12 13">
    <name type="scientific">Tilletia caries</name>
    <name type="common">wheat bunt fungus</name>
    <dbReference type="NCBI Taxonomy" id="13290"/>
    <lineage>
        <taxon>Eukaryota</taxon>
        <taxon>Fungi</taxon>
        <taxon>Dikarya</taxon>
        <taxon>Basidiomycota</taxon>
        <taxon>Ustilaginomycotina</taxon>
        <taxon>Exobasidiomycetes</taxon>
        <taxon>Tilletiales</taxon>
        <taxon>Tilletiaceae</taxon>
        <taxon>Tilletia</taxon>
    </lineage>
</organism>
<dbReference type="EMBL" id="LWDD02000754">
    <property type="protein sequence ID" value="KAE8256792.1"/>
    <property type="molecule type" value="Genomic_DNA"/>
</dbReference>
<evidence type="ECO:0000256" key="6">
    <source>
        <dbReference type="ARBA" id="ARBA00022838"/>
    </source>
</evidence>
<dbReference type="EMBL" id="CAJHJG010000353">
    <property type="protein sequence ID" value="CAD6901587.1"/>
    <property type="molecule type" value="Genomic_DNA"/>
</dbReference>
<evidence type="ECO:0000256" key="7">
    <source>
        <dbReference type="ARBA" id="ARBA00023054"/>
    </source>
</evidence>
<proteinExistence type="inferred from homology"/>
<evidence type="ECO:0000256" key="4">
    <source>
        <dbReference type="ARBA" id="ARBA00022618"/>
    </source>
</evidence>
<evidence type="ECO:0000256" key="5">
    <source>
        <dbReference type="ARBA" id="ARBA00022776"/>
    </source>
</evidence>
<feature type="region of interest" description="Disordered" evidence="10">
    <location>
        <begin position="183"/>
        <end position="214"/>
    </location>
</feature>
<dbReference type="InterPro" id="IPR008685">
    <property type="entry name" value="Centromere_Mis12"/>
</dbReference>
<keyword evidence="5" id="KW-0498">Mitosis</keyword>
<gene>
    <name evidence="12" type="ORF">A4X03_0g5054</name>
    <name evidence="11" type="ORF">JKIAZH3_G4702</name>
</gene>
<dbReference type="Proteomes" id="UP000077671">
    <property type="component" value="Unassembled WGS sequence"/>
</dbReference>
<evidence type="ECO:0000313" key="13">
    <source>
        <dbReference type="Proteomes" id="UP000077671"/>
    </source>
</evidence>
<keyword evidence="7" id="KW-0175">Coiled coil</keyword>
<keyword evidence="9" id="KW-0137">Centromere</keyword>
<dbReference type="GO" id="GO:0005634">
    <property type="term" value="C:nucleus"/>
    <property type="evidence" value="ECO:0007669"/>
    <property type="project" value="InterPro"/>
</dbReference>
<dbReference type="PANTHER" id="PTHR14527">
    <property type="entry name" value="PROTEIN MIS12 HOMOLOG"/>
    <property type="match status" value="1"/>
</dbReference>
<evidence type="ECO:0000256" key="9">
    <source>
        <dbReference type="ARBA" id="ARBA00023328"/>
    </source>
</evidence>
<reference evidence="12" key="2">
    <citation type="journal article" date="2019" name="IMA Fungus">
        <title>Genome sequencing and comparison of five Tilletia species to identify candidate genes for the detection of regulated species infecting wheat.</title>
        <authorList>
            <person name="Nguyen H.D.T."/>
            <person name="Sultana T."/>
            <person name="Kesanakurti P."/>
            <person name="Hambleton S."/>
        </authorList>
    </citation>
    <scope>NUCLEOTIDE SEQUENCE</scope>
    <source>
        <strain evidence="12">DAOMC 238032</strain>
    </source>
</reference>